<evidence type="ECO:0000256" key="3">
    <source>
        <dbReference type="ARBA" id="ARBA00011056"/>
    </source>
</evidence>
<keyword evidence="5" id="KW-0963">Cytoplasm</keyword>
<dbReference type="GO" id="GO:0000822">
    <property type="term" value="F:inositol hexakisphosphate binding"/>
    <property type="evidence" value="ECO:0007669"/>
    <property type="project" value="TreeGrafter"/>
</dbReference>
<sequence>MQVDRTTCGRESTPNSSRSGVGSLLSPCDGLLACSTSMIGVVGVWACHSGLSVASNLQKRFQEIGAASRQHADEECLRRKQELEARLVPKTESHYEFELITQRLQEEARHQKQQKEDQIDKKIKEIINQQERVQREKLQKQQLEQQIAEAEKRKNVCSTKADSCWKKLHEILANCPEKSAFLQTTQSQVDQITEKKREIEKILKQCGAAYLAVADRCESINKELEETVVALERDIEKHREAVKAREIKHTEETSVTSLSAPTDSSRIATPAQPVETKESTVQDEYPDCVFNDDLEVYNQLLQELQRYKLTAESFKNDARFKADRFDLQKAVVQPINEISDQSGSHLQDKLDRLKNLLRGNVVTVGTKSVKIPQHAGAFEFCVNLLAMKMVQQAEDQVNVNPKAAFPIAAVIVELWIEFPIFGKLVLGYFYKQCPFLVPYYIAQNEGQTNEEYYKSLGYRYSAEGKVELQPAYLKRMSGIVRLYAAIIMYSPRNNQLHPHGLSVAWHYLSSLLNLPPRNDITASVLAEFLTVAGNAMSKEFGRQFQKMLHFICTEYFTMIRNVTPEGSGGGPNARLEDFLQESIRKGGIPPPAGHLPPRFW</sequence>
<evidence type="ECO:0000256" key="11">
    <source>
        <dbReference type="ARBA" id="ARBA00023242"/>
    </source>
</evidence>
<dbReference type="AlphaFoldDB" id="A0A4Y7NII6"/>
<evidence type="ECO:0000256" key="9">
    <source>
        <dbReference type="ARBA" id="ARBA00023054"/>
    </source>
</evidence>
<dbReference type="GO" id="GO:0031369">
    <property type="term" value="F:translation initiation factor binding"/>
    <property type="evidence" value="ECO:0007669"/>
    <property type="project" value="TreeGrafter"/>
</dbReference>
<evidence type="ECO:0000256" key="7">
    <source>
        <dbReference type="ARBA" id="ARBA00022927"/>
    </source>
</evidence>
<dbReference type="EMBL" id="LR023421">
    <property type="protein sequence ID" value="SVE93040.1"/>
    <property type="molecule type" value="mRNA"/>
</dbReference>
<dbReference type="Gene3D" id="1.25.40.510">
    <property type="entry name" value="GLE1-like"/>
    <property type="match status" value="1"/>
</dbReference>
<comment type="similarity">
    <text evidence="3">Belongs to the GLE1 family.</text>
</comment>
<dbReference type="PANTHER" id="PTHR12960:SF0">
    <property type="entry name" value="MRNA EXPORT FACTOR GLE1"/>
    <property type="match status" value="1"/>
</dbReference>
<keyword evidence="6" id="KW-0509">mRNA transport</keyword>
<feature type="region of interest" description="Disordered" evidence="16">
    <location>
        <begin position="245"/>
        <end position="280"/>
    </location>
</feature>
<evidence type="ECO:0000256" key="2">
    <source>
        <dbReference type="ARBA" id="ARBA00004567"/>
    </source>
</evidence>
<comment type="function">
    <text evidence="12">Required for the export of mRNAs containing poly(A) tails from the nucleus into the cytoplasm. May be involved in the terminal step of the mRNA transport through the nuclear pore complex (NPC).</text>
</comment>
<dbReference type="PANTHER" id="PTHR12960">
    <property type="entry name" value="GLE-1-RELATED"/>
    <property type="match status" value="1"/>
</dbReference>
<evidence type="ECO:0000256" key="14">
    <source>
        <dbReference type="ARBA" id="ARBA00029983"/>
    </source>
</evidence>
<dbReference type="Pfam" id="PF07817">
    <property type="entry name" value="GLE1"/>
    <property type="match status" value="1"/>
</dbReference>
<reference evidence="17" key="1">
    <citation type="submission" date="2018-08" db="EMBL/GenBank/DDBJ databases">
        <authorList>
            <person name="Cornetti L."/>
        </authorList>
    </citation>
    <scope>NUCLEOTIDE SEQUENCE</scope>
    <source>
        <strain evidence="17">DE-FRO-2-1</strain>
    </source>
</reference>
<dbReference type="FunFam" id="1.25.40.510:FF:000001">
    <property type="entry name" value="Nucleoporin GLE1 isoform 1"/>
    <property type="match status" value="1"/>
</dbReference>
<gene>
    <name evidence="17" type="primary">EOG090X0755</name>
</gene>
<keyword evidence="8" id="KW-0811">Translocation</keyword>
<evidence type="ECO:0000256" key="5">
    <source>
        <dbReference type="ARBA" id="ARBA00022490"/>
    </source>
</evidence>
<proteinExistence type="evidence at transcript level"/>
<dbReference type="GO" id="GO:0005737">
    <property type="term" value="C:cytoplasm"/>
    <property type="evidence" value="ECO:0007669"/>
    <property type="project" value="UniProtKB-SubCell"/>
</dbReference>
<evidence type="ECO:0000256" key="16">
    <source>
        <dbReference type="SAM" id="MobiDB-lite"/>
    </source>
</evidence>
<keyword evidence="9" id="KW-0175">Coiled coil</keyword>
<feature type="region of interest" description="Disordered" evidence="16">
    <location>
        <begin position="1"/>
        <end position="22"/>
    </location>
</feature>
<evidence type="ECO:0000256" key="6">
    <source>
        <dbReference type="ARBA" id="ARBA00022816"/>
    </source>
</evidence>
<evidence type="ECO:0000256" key="10">
    <source>
        <dbReference type="ARBA" id="ARBA00023132"/>
    </source>
</evidence>
<keyword evidence="7" id="KW-0653">Protein transport</keyword>
<evidence type="ECO:0000256" key="13">
    <source>
        <dbReference type="ARBA" id="ARBA00026227"/>
    </source>
</evidence>
<feature type="compositionally biased region" description="Polar residues" evidence="16">
    <location>
        <begin position="253"/>
        <end position="267"/>
    </location>
</feature>
<dbReference type="GO" id="GO:0005543">
    <property type="term" value="F:phospholipid binding"/>
    <property type="evidence" value="ECO:0007669"/>
    <property type="project" value="TreeGrafter"/>
</dbReference>
<evidence type="ECO:0000256" key="15">
    <source>
        <dbReference type="ARBA" id="ARBA00030897"/>
    </source>
</evidence>
<evidence type="ECO:0000313" key="17">
    <source>
        <dbReference type="EMBL" id="SVE93040.1"/>
    </source>
</evidence>
<protein>
    <recommendedName>
        <fullName evidence="13">mRNA export factor GLE1</fullName>
    </recommendedName>
    <alternativeName>
        <fullName evidence="15">GLE1 RNA export mediator</fullName>
    </alternativeName>
    <alternativeName>
        <fullName evidence="14">Nucleoporin GLE1</fullName>
    </alternativeName>
</protein>
<evidence type="ECO:0000256" key="1">
    <source>
        <dbReference type="ARBA" id="ARBA00004496"/>
    </source>
</evidence>
<evidence type="ECO:0000256" key="12">
    <source>
        <dbReference type="ARBA" id="ARBA00024680"/>
    </source>
</evidence>
<name>A0A4Y7NII6_9CRUS</name>
<keyword evidence="10" id="KW-0906">Nuclear pore complex</keyword>
<keyword evidence="4" id="KW-0813">Transport</keyword>
<organism evidence="17">
    <name type="scientific">Moina brachiata</name>
    <dbReference type="NCBI Taxonomy" id="675436"/>
    <lineage>
        <taxon>Eukaryota</taxon>
        <taxon>Metazoa</taxon>
        <taxon>Ecdysozoa</taxon>
        <taxon>Arthropoda</taxon>
        <taxon>Crustacea</taxon>
        <taxon>Branchiopoda</taxon>
        <taxon>Diplostraca</taxon>
        <taxon>Cladocera</taxon>
        <taxon>Anomopoda</taxon>
        <taxon>Moinidae</taxon>
        <taxon>Moina</taxon>
    </lineage>
</organism>
<dbReference type="GO" id="GO:0016973">
    <property type="term" value="P:poly(A)+ mRNA export from nucleus"/>
    <property type="evidence" value="ECO:0007669"/>
    <property type="project" value="InterPro"/>
</dbReference>
<accession>A0A4Y7NII6</accession>
<dbReference type="GO" id="GO:0015031">
    <property type="term" value="P:protein transport"/>
    <property type="evidence" value="ECO:0007669"/>
    <property type="project" value="UniProtKB-KW"/>
</dbReference>
<comment type="subcellular location">
    <subcellularLocation>
        <location evidence="1">Cytoplasm</location>
    </subcellularLocation>
    <subcellularLocation>
        <location evidence="2">Nucleus</location>
        <location evidence="2">Nuclear pore complex</location>
    </subcellularLocation>
</comment>
<keyword evidence="11" id="KW-0539">Nucleus</keyword>
<dbReference type="InterPro" id="IPR038506">
    <property type="entry name" value="GLE1-like_sf"/>
</dbReference>
<feature type="compositionally biased region" description="Polar residues" evidence="16">
    <location>
        <begin position="9"/>
        <end position="20"/>
    </location>
</feature>
<dbReference type="GO" id="GO:0044614">
    <property type="term" value="C:nuclear pore cytoplasmic filaments"/>
    <property type="evidence" value="ECO:0007669"/>
    <property type="project" value="TreeGrafter"/>
</dbReference>
<dbReference type="InterPro" id="IPR012476">
    <property type="entry name" value="GLE1"/>
</dbReference>
<evidence type="ECO:0000256" key="8">
    <source>
        <dbReference type="ARBA" id="ARBA00023010"/>
    </source>
</evidence>
<evidence type="ECO:0000256" key="4">
    <source>
        <dbReference type="ARBA" id="ARBA00022448"/>
    </source>
</evidence>